<dbReference type="Gene3D" id="3.90.1200.10">
    <property type="match status" value="1"/>
</dbReference>
<evidence type="ECO:0000313" key="1">
    <source>
        <dbReference type="EMBL" id="WDH83422.1"/>
    </source>
</evidence>
<name>A0AAX3N473_9BACL</name>
<dbReference type="RefSeq" id="WP_274359539.1">
    <property type="nucleotide sequence ID" value="NZ_CP118101.1"/>
</dbReference>
<accession>A0AAX3N473</accession>
<dbReference type="InterPro" id="IPR011009">
    <property type="entry name" value="Kinase-like_dom_sf"/>
</dbReference>
<evidence type="ECO:0000313" key="2">
    <source>
        <dbReference type="Proteomes" id="UP001220962"/>
    </source>
</evidence>
<protein>
    <recommendedName>
        <fullName evidence="3">Aminoglycoside phosphotransferase domain-containing protein</fullName>
    </recommendedName>
</protein>
<dbReference type="AlphaFoldDB" id="A0AAX3N473"/>
<reference evidence="1" key="1">
    <citation type="submission" date="2023-02" db="EMBL/GenBank/DDBJ databases">
        <title>Pathogen: clinical or host-associated sample.</title>
        <authorList>
            <person name="Hergert J."/>
            <person name="Casey R."/>
            <person name="Wagner J."/>
            <person name="Young E.L."/>
            <person name="Oakeson K.F."/>
        </authorList>
    </citation>
    <scope>NUCLEOTIDE SEQUENCE</scope>
    <source>
        <strain evidence="1">2022CK-00830</strain>
    </source>
</reference>
<dbReference type="SUPFAM" id="SSF56112">
    <property type="entry name" value="Protein kinase-like (PK-like)"/>
    <property type="match status" value="1"/>
</dbReference>
<gene>
    <name evidence="1" type="ORF">PUW23_04030</name>
</gene>
<evidence type="ECO:0008006" key="3">
    <source>
        <dbReference type="Google" id="ProtNLM"/>
    </source>
</evidence>
<organism evidence="1 2">
    <name type="scientific">Paenibacillus urinalis</name>
    <dbReference type="NCBI Taxonomy" id="521520"/>
    <lineage>
        <taxon>Bacteria</taxon>
        <taxon>Bacillati</taxon>
        <taxon>Bacillota</taxon>
        <taxon>Bacilli</taxon>
        <taxon>Bacillales</taxon>
        <taxon>Paenibacillaceae</taxon>
        <taxon>Paenibacillus</taxon>
    </lineage>
</organism>
<sequence length="336" mass="39152">MNIERYHLEEILFAYGIKNQITDTHDYIKQYSVSDTPRVKAIIRTDFVDRPSVVFKMIKQKEHPRWKMEQQSIFSEHMRRNGILTPKRYISEGQYCISVWIENVELDVIVEDYLGEEIRTIDVETAGRIGQLMARMHIISERDDCHIDADSIFKVTGYNEASGYERFRELGEAGYLNQEKYERIIQLYEDRMNRIQAMWPELPRHATQGDYSINNLVLRDGAAGIFDYNIAGDETLVGDLIVEGLLVANEMDLAEGLSTDDRPQLFNAFYDGYSKVRPLQELEQAVVKDVHAVVASMWFTTIRYEEDSLEFLVERHEVVKMESILDQMLELLSEAK</sequence>
<dbReference type="EMBL" id="CP118101">
    <property type="protein sequence ID" value="WDH83422.1"/>
    <property type="molecule type" value="Genomic_DNA"/>
</dbReference>
<dbReference type="Proteomes" id="UP001220962">
    <property type="component" value="Chromosome"/>
</dbReference>
<proteinExistence type="predicted"/>